<feature type="transmembrane region" description="Helical" evidence="1">
    <location>
        <begin position="30"/>
        <end position="50"/>
    </location>
</feature>
<reference evidence="2" key="1">
    <citation type="journal article" date="2023" name="Plant J.">
        <title>Genome sequences and population genomics provide insights into the demographic history, inbreeding, and mutation load of two 'living fossil' tree species of Dipteronia.</title>
        <authorList>
            <person name="Feng Y."/>
            <person name="Comes H.P."/>
            <person name="Chen J."/>
            <person name="Zhu S."/>
            <person name="Lu R."/>
            <person name="Zhang X."/>
            <person name="Li P."/>
            <person name="Qiu J."/>
            <person name="Olsen K.M."/>
            <person name="Qiu Y."/>
        </authorList>
    </citation>
    <scope>NUCLEOTIDE SEQUENCE</scope>
    <source>
        <strain evidence="2">KIB01</strain>
    </source>
</reference>
<feature type="transmembrane region" description="Helical" evidence="1">
    <location>
        <begin position="100"/>
        <end position="117"/>
    </location>
</feature>
<dbReference type="PANTHER" id="PTHR33306:SF40">
    <property type="entry name" value="EXPRESSED PROTEIN"/>
    <property type="match status" value="1"/>
</dbReference>
<sequence length="129" mass="14794">MGWLWGDTRGPAWKQGWADQTLASMSAPPWPLVAIFGIIFMLLSISSYINYRVQMHQSMINFKIFLLFLPVLLIFVAQITWSFKPRTTKHGSADDNTRRFPWSMAALVVVLLALVSYQSRVQSMWTPSL</sequence>
<keyword evidence="1" id="KW-0812">Transmembrane</keyword>
<feature type="transmembrane region" description="Helical" evidence="1">
    <location>
        <begin position="62"/>
        <end position="80"/>
    </location>
</feature>
<organism evidence="2 3">
    <name type="scientific">Dipteronia dyeriana</name>
    <dbReference type="NCBI Taxonomy" id="168575"/>
    <lineage>
        <taxon>Eukaryota</taxon>
        <taxon>Viridiplantae</taxon>
        <taxon>Streptophyta</taxon>
        <taxon>Embryophyta</taxon>
        <taxon>Tracheophyta</taxon>
        <taxon>Spermatophyta</taxon>
        <taxon>Magnoliopsida</taxon>
        <taxon>eudicotyledons</taxon>
        <taxon>Gunneridae</taxon>
        <taxon>Pentapetalae</taxon>
        <taxon>rosids</taxon>
        <taxon>malvids</taxon>
        <taxon>Sapindales</taxon>
        <taxon>Sapindaceae</taxon>
        <taxon>Hippocastanoideae</taxon>
        <taxon>Acereae</taxon>
        <taxon>Dipteronia</taxon>
    </lineage>
</organism>
<keyword evidence="3" id="KW-1185">Reference proteome</keyword>
<dbReference type="Proteomes" id="UP001280121">
    <property type="component" value="Unassembled WGS sequence"/>
</dbReference>
<evidence type="ECO:0000313" key="2">
    <source>
        <dbReference type="EMBL" id="KAK2660724.1"/>
    </source>
</evidence>
<evidence type="ECO:0000313" key="3">
    <source>
        <dbReference type="Proteomes" id="UP001280121"/>
    </source>
</evidence>
<dbReference type="EMBL" id="JANJYI010000002">
    <property type="protein sequence ID" value="KAK2660724.1"/>
    <property type="molecule type" value="Genomic_DNA"/>
</dbReference>
<dbReference type="AlphaFoldDB" id="A0AAD9XJR8"/>
<accession>A0AAD9XJR8</accession>
<protein>
    <submittedName>
        <fullName evidence="2">Uncharacterized protein</fullName>
    </submittedName>
</protein>
<comment type="caution">
    <text evidence="2">The sequence shown here is derived from an EMBL/GenBank/DDBJ whole genome shotgun (WGS) entry which is preliminary data.</text>
</comment>
<evidence type="ECO:0000256" key="1">
    <source>
        <dbReference type="SAM" id="Phobius"/>
    </source>
</evidence>
<keyword evidence="1" id="KW-1133">Transmembrane helix</keyword>
<name>A0AAD9XJR8_9ROSI</name>
<gene>
    <name evidence="2" type="ORF">Ddye_007257</name>
</gene>
<keyword evidence="1" id="KW-0472">Membrane</keyword>
<proteinExistence type="predicted"/>
<dbReference type="PANTHER" id="PTHR33306">
    <property type="entry name" value="EXPRESSED PROTEIN-RELATED-RELATED"/>
    <property type="match status" value="1"/>
</dbReference>